<dbReference type="OrthoDB" id="5405057at2"/>
<dbReference type="PANTHER" id="PTHR45947:SF3">
    <property type="entry name" value="SULFOQUINOVOSYL TRANSFERASE SQD2"/>
    <property type="match status" value="1"/>
</dbReference>
<dbReference type="PANTHER" id="PTHR45947">
    <property type="entry name" value="SULFOQUINOVOSYL TRANSFERASE SQD2"/>
    <property type="match status" value="1"/>
</dbReference>
<evidence type="ECO:0000259" key="2">
    <source>
        <dbReference type="Pfam" id="PF13439"/>
    </source>
</evidence>
<dbReference type="PATRIC" id="fig|243231.5.peg.2281"/>
<dbReference type="InterPro" id="IPR001296">
    <property type="entry name" value="Glyco_trans_1"/>
</dbReference>
<reference evidence="3 4" key="1">
    <citation type="journal article" date="2003" name="Science">
        <title>Genome of Geobacter sulfurreducens: metal reduction in subsurface environments.</title>
        <authorList>
            <person name="Methe B.A."/>
            <person name="Nelson K.E."/>
            <person name="Eisen J.A."/>
            <person name="Paulsen I.T."/>
            <person name="Nelson W."/>
            <person name="Heidelberg J.F."/>
            <person name="Wu D."/>
            <person name="Wu M."/>
            <person name="Ward N."/>
            <person name="Beanan M.J."/>
            <person name="Dodson R.J."/>
            <person name="Madupu R."/>
            <person name="Brinkac L.M."/>
            <person name="Daugherty S.C."/>
            <person name="DeBoy R.T."/>
            <person name="Durkin A.S."/>
            <person name="Gwinn M."/>
            <person name="Kolonay J.F."/>
            <person name="Sullivan S.A."/>
            <person name="Haft D.H."/>
            <person name="Selengut J."/>
            <person name="Davidsen T.M."/>
            <person name="Zafar N."/>
            <person name="White O."/>
            <person name="Tran B."/>
            <person name="Romero C."/>
            <person name="Forberger H.A."/>
            <person name="Weidman J."/>
            <person name="Khouri H."/>
            <person name="Feldblyum T.V."/>
            <person name="Utterback T.R."/>
            <person name="Van Aken S.E."/>
            <person name="Lovley D.R."/>
            <person name="Fraser C.M."/>
        </authorList>
    </citation>
    <scope>NUCLEOTIDE SEQUENCE [LARGE SCALE GENOMIC DNA]</scope>
    <source>
        <strain evidence="4">ATCC 51573 / DSM 12127 / PCA</strain>
    </source>
</reference>
<dbReference type="InParanoid" id="Q74AV0"/>
<dbReference type="CAZy" id="GT4">
    <property type="family name" value="Glycosyltransferase Family 4"/>
</dbReference>
<reference evidence="3 4" key="2">
    <citation type="journal article" date="2012" name="BMC Genomics">
        <title>Comparative genomic analysis of Geobacter sulfurreducens KN400, a strain with enhanced capacity for extracellular electron transfer and electricity production.</title>
        <authorList>
            <person name="Butler J.E."/>
            <person name="Young N.D."/>
            <person name="Aklujkar M."/>
            <person name="Lovley D.R."/>
        </authorList>
    </citation>
    <scope>NUCLEOTIDE SEQUENCE [LARGE SCALE GENOMIC DNA]</scope>
    <source>
        <strain evidence="4">ATCC 51573 / DSM 12127 / PCA</strain>
    </source>
</reference>
<name>Q74AV0_GEOSL</name>
<dbReference type="eggNOG" id="COG0438">
    <property type="taxonomic scope" value="Bacteria"/>
</dbReference>
<evidence type="ECO:0000313" key="4">
    <source>
        <dbReference type="Proteomes" id="UP000000577"/>
    </source>
</evidence>
<evidence type="ECO:0000313" key="3">
    <source>
        <dbReference type="EMBL" id="AAR35626.1"/>
    </source>
</evidence>
<dbReference type="Pfam" id="PF13439">
    <property type="entry name" value="Glyco_transf_4"/>
    <property type="match status" value="1"/>
</dbReference>
<protein>
    <submittedName>
        <fullName evidence="3">Glycosyltransferase, group 1 family protein</fullName>
    </submittedName>
</protein>
<dbReference type="InterPro" id="IPR050194">
    <property type="entry name" value="Glycosyltransferase_grp1"/>
</dbReference>
<sequence>MRVLFVAPNYYPHIGGVERHVREVSLELQKDGHSITILVPKHDSSYGDFEREGNIEVVRLNKPQTKLFTGLERVLQVAGVSGRFLKADIVNFHDVATMWRYGLWIYPILRVLGKKVYITFHGWEGHFPPKDKIVARRKLAARLADGTMCVGHFIEKWYGTRADVVTYGGVHRSSLPEAHENSVVFVGRLAKDSGIDSYLRAWEWIVRDHPELRLVICGDGAMKKELEDFVCHTGLRNVEFLGLVENPLPYVTDAKVVFTSGYLGILEAFSRKKPVVAVYDNELKKDYLEMMPDSRRLMWIARDSKEVARCVDEALLDREKTERAYRYSLENSWTKVKEDYYRLWNVDGEHGESHGGRGR</sequence>
<dbReference type="RefSeq" id="WP_010942890.1">
    <property type="nucleotide sequence ID" value="NC_002939.5"/>
</dbReference>
<dbReference type="GO" id="GO:0016757">
    <property type="term" value="F:glycosyltransferase activity"/>
    <property type="evidence" value="ECO:0000318"/>
    <property type="project" value="GO_Central"/>
</dbReference>
<dbReference type="EMBL" id="AE017180">
    <property type="protein sequence ID" value="AAR35626.1"/>
    <property type="molecule type" value="Genomic_DNA"/>
</dbReference>
<dbReference type="KEGG" id="gsu:GSU2250"/>
<feature type="domain" description="Glycosyltransferase subfamily 4-like N-terminal" evidence="2">
    <location>
        <begin position="14"/>
        <end position="158"/>
    </location>
</feature>
<dbReference type="EnsemblBacteria" id="AAR35626">
    <property type="protein sequence ID" value="AAR35626"/>
    <property type="gene ID" value="GSU2250"/>
</dbReference>
<feature type="domain" description="Glycosyl transferase family 1" evidence="1">
    <location>
        <begin position="176"/>
        <end position="327"/>
    </location>
</feature>
<dbReference type="DNASU" id="2685817"/>
<organism evidence="3 4">
    <name type="scientific">Geobacter sulfurreducens (strain ATCC 51573 / DSM 12127 / PCA)</name>
    <dbReference type="NCBI Taxonomy" id="243231"/>
    <lineage>
        <taxon>Bacteria</taxon>
        <taxon>Pseudomonadati</taxon>
        <taxon>Thermodesulfobacteriota</taxon>
        <taxon>Desulfuromonadia</taxon>
        <taxon>Geobacterales</taxon>
        <taxon>Geobacteraceae</taxon>
        <taxon>Geobacter</taxon>
    </lineage>
</organism>
<dbReference type="HOGENOM" id="CLU_926350_0_0_7"/>
<evidence type="ECO:0000259" key="1">
    <source>
        <dbReference type="Pfam" id="PF00534"/>
    </source>
</evidence>
<dbReference type="STRING" id="243231.GSU2250"/>
<dbReference type="Pfam" id="PF00534">
    <property type="entry name" value="Glycos_transf_1"/>
    <property type="match status" value="1"/>
</dbReference>
<dbReference type="SMR" id="Q74AV0"/>
<dbReference type="CDD" id="cd03801">
    <property type="entry name" value="GT4_PimA-like"/>
    <property type="match status" value="1"/>
</dbReference>
<dbReference type="InterPro" id="IPR028098">
    <property type="entry name" value="Glyco_trans_4-like_N"/>
</dbReference>
<dbReference type="Proteomes" id="UP000000577">
    <property type="component" value="Chromosome"/>
</dbReference>
<keyword evidence="4" id="KW-1185">Reference proteome</keyword>
<dbReference type="AlphaFoldDB" id="Q74AV0"/>
<dbReference type="SUPFAM" id="SSF53756">
    <property type="entry name" value="UDP-Glycosyltransferase/glycogen phosphorylase"/>
    <property type="match status" value="1"/>
</dbReference>
<gene>
    <name evidence="3" type="ordered locus">GSU2250</name>
</gene>
<accession>Q74AV0</accession>
<dbReference type="Gene3D" id="3.40.50.2000">
    <property type="entry name" value="Glycogen Phosphorylase B"/>
    <property type="match status" value="2"/>
</dbReference>
<proteinExistence type="predicted"/>